<evidence type="ECO:0000313" key="1">
    <source>
        <dbReference type="EMBL" id="KAF7821400.1"/>
    </source>
</evidence>
<dbReference type="EMBL" id="JAAIUW010000008">
    <property type="protein sequence ID" value="KAF7821400.1"/>
    <property type="molecule type" value="Genomic_DNA"/>
</dbReference>
<protein>
    <submittedName>
        <fullName evidence="1">Uncharacterized protein</fullName>
    </submittedName>
</protein>
<accession>A0A834TGF2</accession>
<name>A0A834TGF2_9FABA</name>
<reference evidence="1" key="1">
    <citation type="submission" date="2020-09" db="EMBL/GenBank/DDBJ databases">
        <title>Genome-Enabled Discovery of Anthraquinone Biosynthesis in Senna tora.</title>
        <authorList>
            <person name="Kang S.-H."/>
            <person name="Pandey R.P."/>
            <person name="Lee C.-M."/>
            <person name="Sim J.-S."/>
            <person name="Jeong J.-T."/>
            <person name="Choi B.-S."/>
            <person name="Jung M."/>
            <person name="Ginzburg D."/>
            <person name="Zhao K."/>
            <person name="Won S.Y."/>
            <person name="Oh T.-J."/>
            <person name="Yu Y."/>
            <person name="Kim N.-H."/>
            <person name="Lee O.R."/>
            <person name="Lee T.-H."/>
            <person name="Bashyal P."/>
            <person name="Kim T.-S."/>
            <person name="Lee W.-H."/>
            <person name="Kawkins C."/>
            <person name="Kim C.-K."/>
            <person name="Kim J.S."/>
            <person name="Ahn B.O."/>
            <person name="Rhee S.Y."/>
            <person name="Sohng J.K."/>
        </authorList>
    </citation>
    <scope>NUCLEOTIDE SEQUENCE</scope>
    <source>
        <tissue evidence="1">Leaf</tissue>
    </source>
</reference>
<gene>
    <name evidence="1" type="ORF">G2W53_026855</name>
</gene>
<organism evidence="1 2">
    <name type="scientific">Senna tora</name>
    <dbReference type="NCBI Taxonomy" id="362788"/>
    <lineage>
        <taxon>Eukaryota</taxon>
        <taxon>Viridiplantae</taxon>
        <taxon>Streptophyta</taxon>
        <taxon>Embryophyta</taxon>
        <taxon>Tracheophyta</taxon>
        <taxon>Spermatophyta</taxon>
        <taxon>Magnoliopsida</taxon>
        <taxon>eudicotyledons</taxon>
        <taxon>Gunneridae</taxon>
        <taxon>Pentapetalae</taxon>
        <taxon>rosids</taxon>
        <taxon>fabids</taxon>
        <taxon>Fabales</taxon>
        <taxon>Fabaceae</taxon>
        <taxon>Caesalpinioideae</taxon>
        <taxon>Cassia clade</taxon>
        <taxon>Senna</taxon>
    </lineage>
</organism>
<sequence>MGVLKRLGVEPLVNVFFVFYKPIGKADEWMNFKTRASRPRLVLGLSSNVKHWHNMFFRVVPRRGQPEAGMVESTSKCTPGLWLSGQQNYDAKKKAREMLSQEHWEESVRGTPKAGMEEATNQSTLCEGWSLMGELSLIQKFVDEEAFIHKSAFANLIAKGLLPFWRPLLSIGLAAKYNRLKVVVKQMKNKTCKMVSNCEQLTKDLDAAVIRSKKFELERDSALPECKKLELE</sequence>
<evidence type="ECO:0000313" key="2">
    <source>
        <dbReference type="Proteomes" id="UP000634136"/>
    </source>
</evidence>
<dbReference type="AlphaFoldDB" id="A0A834TGF2"/>
<dbReference type="Proteomes" id="UP000634136">
    <property type="component" value="Unassembled WGS sequence"/>
</dbReference>
<proteinExistence type="predicted"/>
<keyword evidence="2" id="KW-1185">Reference proteome</keyword>
<comment type="caution">
    <text evidence="1">The sequence shown here is derived from an EMBL/GenBank/DDBJ whole genome shotgun (WGS) entry which is preliminary data.</text>
</comment>